<evidence type="ECO:0000313" key="3">
    <source>
        <dbReference type="Proteomes" id="UP000000663"/>
    </source>
</evidence>
<evidence type="ECO:0000256" key="1">
    <source>
        <dbReference type="SAM" id="MobiDB-lite"/>
    </source>
</evidence>
<protein>
    <submittedName>
        <fullName evidence="2">Uncharacterized protein</fullName>
    </submittedName>
</protein>
<organism evidence="2 3">
    <name type="scientific">Methanocella arvoryzae (strain DSM 22066 / NBRC 105507 / MRE50)</name>
    <dbReference type="NCBI Taxonomy" id="351160"/>
    <lineage>
        <taxon>Archaea</taxon>
        <taxon>Methanobacteriati</taxon>
        <taxon>Methanobacteriota</taxon>
        <taxon>Stenosarchaea group</taxon>
        <taxon>Methanomicrobia</taxon>
        <taxon>Methanocellales</taxon>
        <taxon>Methanocellaceae</taxon>
        <taxon>Methanocella</taxon>
    </lineage>
</organism>
<feature type="region of interest" description="Disordered" evidence="1">
    <location>
        <begin position="28"/>
        <end position="76"/>
    </location>
</feature>
<dbReference type="KEGG" id="rci:RCIA86"/>
<name>Q0W523_METAR</name>
<accession>Q0W523</accession>
<reference evidence="2 3" key="1">
    <citation type="journal article" date="2006" name="Science">
        <title>Genome of rice cluster I archaea -- the key methane producers in the rice rhizosphere.</title>
        <authorList>
            <person name="Erkel C."/>
            <person name="Kube M."/>
            <person name="Reinhardt R."/>
            <person name="Liesack W."/>
        </authorList>
    </citation>
    <scope>NUCLEOTIDE SEQUENCE [LARGE SCALE GENOMIC DNA]</scope>
    <source>
        <strain evidence="3">DSM 22066 / NBRC 105507 / MRE50</strain>
    </source>
</reference>
<proteinExistence type="predicted"/>
<sequence length="121" mass="13110">MPICAIRAICVLYTRDCFQSVTAQRSSTNRLENACQGRRSKGDPQQLVVPPRSSGPSLSSSLISRPPGPPSLKSLSDLRALPNLPFSMVRVRKPDDGEVSEAPKGATFTIFTKTSPNIQLL</sequence>
<dbReference type="EMBL" id="AM114193">
    <property type="protein sequence ID" value="CAJ36520.1"/>
    <property type="molecule type" value="Genomic_DNA"/>
</dbReference>
<gene>
    <name evidence="2" type="ORF">RCIA86</name>
</gene>
<keyword evidence="3" id="KW-1185">Reference proteome</keyword>
<feature type="compositionally biased region" description="Low complexity" evidence="1">
    <location>
        <begin position="50"/>
        <end position="65"/>
    </location>
</feature>
<dbReference type="Proteomes" id="UP000000663">
    <property type="component" value="Chromosome"/>
</dbReference>
<evidence type="ECO:0000313" key="2">
    <source>
        <dbReference type="EMBL" id="CAJ36520.1"/>
    </source>
</evidence>
<dbReference type="AlphaFoldDB" id="Q0W523"/>